<accession>K1PT97</accession>
<feature type="compositionally biased region" description="Low complexity" evidence="2">
    <location>
        <begin position="173"/>
        <end position="186"/>
    </location>
</feature>
<name>K1PT97_MAGGI</name>
<feature type="region of interest" description="Disordered" evidence="2">
    <location>
        <begin position="148"/>
        <end position="186"/>
    </location>
</feature>
<evidence type="ECO:0000313" key="3">
    <source>
        <dbReference type="EMBL" id="EKC27487.1"/>
    </source>
</evidence>
<dbReference type="SMART" id="SM00355">
    <property type="entry name" value="ZnF_C2H2"/>
    <property type="match status" value="2"/>
</dbReference>
<reference evidence="3" key="1">
    <citation type="journal article" date="2012" name="Nature">
        <title>The oyster genome reveals stress adaptation and complexity of shell formation.</title>
        <authorList>
            <person name="Zhang G."/>
            <person name="Fang X."/>
            <person name="Guo X."/>
            <person name="Li L."/>
            <person name="Luo R."/>
            <person name="Xu F."/>
            <person name="Yang P."/>
            <person name="Zhang L."/>
            <person name="Wang X."/>
            <person name="Qi H."/>
            <person name="Xiong Z."/>
            <person name="Que H."/>
            <person name="Xie Y."/>
            <person name="Holland P.W."/>
            <person name="Paps J."/>
            <person name="Zhu Y."/>
            <person name="Wu F."/>
            <person name="Chen Y."/>
            <person name="Wang J."/>
            <person name="Peng C."/>
            <person name="Meng J."/>
            <person name="Yang L."/>
            <person name="Liu J."/>
            <person name="Wen B."/>
            <person name="Zhang N."/>
            <person name="Huang Z."/>
            <person name="Zhu Q."/>
            <person name="Feng Y."/>
            <person name="Mount A."/>
            <person name="Hedgecock D."/>
            <person name="Xu Z."/>
            <person name="Liu Y."/>
            <person name="Domazet-Loso T."/>
            <person name="Du Y."/>
            <person name="Sun X."/>
            <person name="Zhang S."/>
            <person name="Liu B."/>
            <person name="Cheng P."/>
            <person name="Jiang X."/>
            <person name="Li J."/>
            <person name="Fan D."/>
            <person name="Wang W."/>
            <person name="Fu W."/>
            <person name="Wang T."/>
            <person name="Wang B."/>
            <person name="Zhang J."/>
            <person name="Peng Z."/>
            <person name="Li Y."/>
            <person name="Li N."/>
            <person name="Wang J."/>
            <person name="Chen M."/>
            <person name="He Y."/>
            <person name="Tan F."/>
            <person name="Song X."/>
            <person name="Zheng Q."/>
            <person name="Huang R."/>
            <person name="Yang H."/>
            <person name="Du X."/>
            <person name="Chen L."/>
            <person name="Yang M."/>
            <person name="Gaffney P.M."/>
            <person name="Wang S."/>
            <person name="Luo L."/>
            <person name="She Z."/>
            <person name="Ming Y."/>
            <person name="Huang W."/>
            <person name="Zhang S."/>
            <person name="Huang B."/>
            <person name="Zhang Y."/>
            <person name="Qu T."/>
            <person name="Ni P."/>
            <person name="Miao G."/>
            <person name="Wang J."/>
            <person name="Wang Q."/>
            <person name="Steinberg C.E."/>
            <person name="Wang H."/>
            <person name="Li N."/>
            <person name="Qian L."/>
            <person name="Zhang G."/>
            <person name="Li Y."/>
            <person name="Yang H."/>
            <person name="Liu X."/>
            <person name="Wang J."/>
            <person name="Yin Y."/>
            <person name="Wang J."/>
        </authorList>
    </citation>
    <scope>NUCLEOTIDE SEQUENCE [LARGE SCALE GENOMIC DNA]</scope>
    <source>
        <strain evidence="3">05x7-T-G4-1.051#20</strain>
    </source>
</reference>
<dbReference type="HOGENOM" id="CLU_900941_0_0_1"/>
<dbReference type="InParanoid" id="K1PT97"/>
<sequence>MGDDFLDLFADIKEVNEVLRQCETEFLEVKFYPRGMGCPVSGCNGILFPTKTKFTRHWEERHRIQTRKFLCPVAACSAECRCNSDMKAHLRSKHEKDPQRLETILLKCQSVVRENKGYIDPGLFIFKGASVTEETKTVLPTVQEIAETVQSDKDRTGSNLDRTESDKDRTGSDQDQILSDQDQILSDQDQPLLKRQRISLEEYRDRSTAQKESSGTSMATQTSWKDYSSLCLPVLPNTREELQSCLAWICNSMDQLGRAREIAKRRLTDIEGGELHREREARWLLEKRNRELEKELQMLKERDALFLEE</sequence>
<gene>
    <name evidence="3" type="ORF">CGI_10009188</name>
</gene>
<evidence type="ECO:0000256" key="1">
    <source>
        <dbReference type="SAM" id="Coils"/>
    </source>
</evidence>
<keyword evidence="1" id="KW-0175">Coiled coil</keyword>
<organism evidence="3">
    <name type="scientific">Magallana gigas</name>
    <name type="common">Pacific oyster</name>
    <name type="synonym">Crassostrea gigas</name>
    <dbReference type="NCBI Taxonomy" id="29159"/>
    <lineage>
        <taxon>Eukaryota</taxon>
        <taxon>Metazoa</taxon>
        <taxon>Spiralia</taxon>
        <taxon>Lophotrochozoa</taxon>
        <taxon>Mollusca</taxon>
        <taxon>Bivalvia</taxon>
        <taxon>Autobranchia</taxon>
        <taxon>Pteriomorphia</taxon>
        <taxon>Ostreida</taxon>
        <taxon>Ostreoidea</taxon>
        <taxon>Ostreidae</taxon>
        <taxon>Magallana</taxon>
    </lineage>
</organism>
<dbReference type="EMBL" id="JH816046">
    <property type="protein sequence ID" value="EKC27487.1"/>
    <property type="molecule type" value="Genomic_DNA"/>
</dbReference>
<dbReference type="PROSITE" id="PS00028">
    <property type="entry name" value="ZINC_FINGER_C2H2_1"/>
    <property type="match status" value="1"/>
</dbReference>
<evidence type="ECO:0000256" key="2">
    <source>
        <dbReference type="SAM" id="MobiDB-lite"/>
    </source>
</evidence>
<protein>
    <submittedName>
        <fullName evidence="3">Uncharacterized protein</fullName>
    </submittedName>
</protein>
<dbReference type="InterPro" id="IPR013087">
    <property type="entry name" value="Znf_C2H2_type"/>
</dbReference>
<feature type="compositionally biased region" description="Basic and acidic residues" evidence="2">
    <location>
        <begin position="150"/>
        <end position="172"/>
    </location>
</feature>
<proteinExistence type="predicted"/>
<dbReference type="AlphaFoldDB" id="K1PT97"/>
<feature type="coiled-coil region" evidence="1">
    <location>
        <begin position="275"/>
        <end position="309"/>
    </location>
</feature>